<gene>
    <name evidence="2" type="ORF">SAMN04487954_11427</name>
</gene>
<accession>A0A1G9ALX5</accession>
<sequence length="95" mass="10584">MQDFFSWLGSFLGELIRFVVDLLSRLYHHVSDAARGFLDGLTESLGIAPSLISVAILAIGLWLLYLALRALLRRRLIATVVWGVLGVMVLSWLIS</sequence>
<evidence type="ECO:0000313" key="2">
    <source>
        <dbReference type="EMBL" id="SDK28307.1"/>
    </source>
</evidence>
<keyword evidence="1" id="KW-1133">Transmembrane helix</keyword>
<feature type="transmembrane region" description="Helical" evidence="1">
    <location>
        <begin position="75"/>
        <end position="94"/>
    </location>
</feature>
<organism evidence="2 3">
    <name type="scientific">Billgrantia gudaonensis</name>
    <dbReference type="NCBI Taxonomy" id="376427"/>
    <lineage>
        <taxon>Bacteria</taxon>
        <taxon>Pseudomonadati</taxon>
        <taxon>Pseudomonadota</taxon>
        <taxon>Gammaproteobacteria</taxon>
        <taxon>Oceanospirillales</taxon>
        <taxon>Halomonadaceae</taxon>
        <taxon>Billgrantia</taxon>
    </lineage>
</organism>
<feature type="transmembrane region" description="Helical" evidence="1">
    <location>
        <begin position="47"/>
        <end position="68"/>
    </location>
</feature>
<dbReference type="EMBL" id="FNES01000014">
    <property type="protein sequence ID" value="SDK28307.1"/>
    <property type="molecule type" value="Genomic_DNA"/>
</dbReference>
<keyword evidence="1" id="KW-0472">Membrane</keyword>
<reference evidence="2 3" key="1">
    <citation type="submission" date="2016-10" db="EMBL/GenBank/DDBJ databases">
        <authorList>
            <person name="de Groot N.N."/>
        </authorList>
    </citation>
    <scope>NUCLEOTIDE SEQUENCE [LARGE SCALE GENOMIC DNA]</scope>
    <source>
        <strain evidence="2 3">CGMCC 1.6133</strain>
    </source>
</reference>
<dbReference type="OrthoDB" id="7361737at2"/>
<evidence type="ECO:0000313" key="3">
    <source>
        <dbReference type="Proteomes" id="UP000198525"/>
    </source>
</evidence>
<evidence type="ECO:0000256" key="1">
    <source>
        <dbReference type="SAM" id="Phobius"/>
    </source>
</evidence>
<dbReference type="Proteomes" id="UP000198525">
    <property type="component" value="Unassembled WGS sequence"/>
</dbReference>
<dbReference type="STRING" id="376427.SAMN04487954_11427"/>
<dbReference type="RefSeq" id="WP_089687729.1">
    <property type="nucleotide sequence ID" value="NZ_FNES01000014.1"/>
</dbReference>
<dbReference type="AlphaFoldDB" id="A0A1G9ALX5"/>
<keyword evidence="3" id="KW-1185">Reference proteome</keyword>
<proteinExistence type="predicted"/>
<name>A0A1G9ALX5_9GAMM</name>
<keyword evidence="1" id="KW-0812">Transmembrane</keyword>
<protein>
    <submittedName>
        <fullName evidence="2">Uncharacterized protein</fullName>
    </submittedName>
</protein>